<evidence type="ECO:0000313" key="1">
    <source>
        <dbReference type="EMBL" id="ETW86484.1"/>
    </source>
</evidence>
<keyword evidence="2" id="KW-1185">Reference proteome</keyword>
<dbReference type="HOGENOM" id="CLU_1673424_0_0_1"/>
<dbReference type="Proteomes" id="UP000030671">
    <property type="component" value="Unassembled WGS sequence"/>
</dbReference>
<dbReference type="Gene3D" id="3.40.50.300">
    <property type="entry name" value="P-loop containing nucleotide triphosphate hydrolases"/>
    <property type="match status" value="1"/>
</dbReference>
<proteinExistence type="predicted"/>
<evidence type="ECO:0000313" key="2">
    <source>
        <dbReference type="Proteomes" id="UP000030671"/>
    </source>
</evidence>
<name>W4KLA2_HETIT</name>
<feature type="non-terminal residue" evidence="1">
    <location>
        <position position="1"/>
    </location>
</feature>
<gene>
    <name evidence="1" type="ORF">HETIRDRAFT_307999</name>
</gene>
<dbReference type="KEGG" id="hir:HETIRDRAFT_307999"/>
<dbReference type="InParanoid" id="W4KLA2"/>
<dbReference type="SUPFAM" id="SSF52540">
    <property type="entry name" value="P-loop containing nucleoside triphosphate hydrolases"/>
    <property type="match status" value="1"/>
</dbReference>
<organism evidence="1 2">
    <name type="scientific">Heterobasidion irregulare (strain TC 32-1)</name>
    <dbReference type="NCBI Taxonomy" id="747525"/>
    <lineage>
        <taxon>Eukaryota</taxon>
        <taxon>Fungi</taxon>
        <taxon>Dikarya</taxon>
        <taxon>Basidiomycota</taxon>
        <taxon>Agaricomycotina</taxon>
        <taxon>Agaricomycetes</taxon>
        <taxon>Russulales</taxon>
        <taxon>Bondarzewiaceae</taxon>
        <taxon>Heterobasidion</taxon>
        <taxon>Heterobasidion annosum species complex</taxon>
    </lineage>
</organism>
<accession>W4KLA2</accession>
<dbReference type="GeneID" id="20669543"/>
<dbReference type="PANTHER" id="PTHR10799">
    <property type="entry name" value="SNF2/RAD54 HELICASE FAMILY"/>
    <property type="match status" value="1"/>
</dbReference>
<dbReference type="OrthoDB" id="2654825at2759"/>
<sequence>NPHADLQAQDRAHRIGQTKAMRILRLITKKSMKEAMYACARYKPDINNKVIQDGRRRKSRRIFWFIVVALSARRHTKLILILEANQEEENEEVGDMNDNKISSIIARTDEEEKFFSDLDIQREHKLPVAMAWKAAGNRGEPPQLRLGFGCVVIRLASY</sequence>
<dbReference type="STRING" id="747525.W4KLA2"/>
<reference evidence="1 2" key="1">
    <citation type="journal article" date="2012" name="New Phytol.">
        <title>Insight into trade-off between wood decay and parasitism from the genome of a fungal forest pathogen.</title>
        <authorList>
            <person name="Olson A."/>
            <person name="Aerts A."/>
            <person name="Asiegbu F."/>
            <person name="Belbahri L."/>
            <person name="Bouzid O."/>
            <person name="Broberg A."/>
            <person name="Canback B."/>
            <person name="Coutinho P.M."/>
            <person name="Cullen D."/>
            <person name="Dalman K."/>
            <person name="Deflorio G."/>
            <person name="van Diepen L.T."/>
            <person name="Dunand C."/>
            <person name="Duplessis S."/>
            <person name="Durling M."/>
            <person name="Gonthier P."/>
            <person name="Grimwood J."/>
            <person name="Fossdal C.G."/>
            <person name="Hansson D."/>
            <person name="Henrissat B."/>
            <person name="Hietala A."/>
            <person name="Himmelstrand K."/>
            <person name="Hoffmeister D."/>
            <person name="Hogberg N."/>
            <person name="James T.Y."/>
            <person name="Karlsson M."/>
            <person name="Kohler A."/>
            <person name="Kues U."/>
            <person name="Lee Y.H."/>
            <person name="Lin Y.C."/>
            <person name="Lind M."/>
            <person name="Lindquist E."/>
            <person name="Lombard V."/>
            <person name="Lucas S."/>
            <person name="Lunden K."/>
            <person name="Morin E."/>
            <person name="Murat C."/>
            <person name="Park J."/>
            <person name="Raffaello T."/>
            <person name="Rouze P."/>
            <person name="Salamov A."/>
            <person name="Schmutz J."/>
            <person name="Solheim H."/>
            <person name="Stahlberg J."/>
            <person name="Velez H."/>
            <person name="de Vries R.P."/>
            <person name="Wiebenga A."/>
            <person name="Woodward S."/>
            <person name="Yakovlev I."/>
            <person name="Garbelotto M."/>
            <person name="Martin F."/>
            <person name="Grigoriev I.V."/>
            <person name="Stenlid J."/>
        </authorList>
    </citation>
    <scope>NUCLEOTIDE SEQUENCE [LARGE SCALE GENOMIC DNA]</scope>
    <source>
        <strain evidence="1 2">TC 32-1</strain>
    </source>
</reference>
<dbReference type="InterPro" id="IPR027417">
    <property type="entry name" value="P-loop_NTPase"/>
</dbReference>
<dbReference type="RefSeq" id="XP_009540502.1">
    <property type="nucleotide sequence ID" value="XM_009542207.1"/>
</dbReference>
<dbReference type="EMBL" id="KI925454">
    <property type="protein sequence ID" value="ETW86484.1"/>
    <property type="molecule type" value="Genomic_DNA"/>
</dbReference>
<protein>
    <recommendedName>
        <fullName evidence="3">Helicase C-terminal domain-containing protein</fullName>
    </recommendedName>
</protein>
<dbReference type="eggNOG" id="KOG0386">
    <property type="taxonomic scope" value="Eukaryota"/>
</dbReference>
<dbReference type="AlphaFoldDB" id="W4KLA2"/>
<evidence type="ECO:0008006" key="3">
    <source>
        <dbReference type="Google" id="ProtNLM"/>
    </source>
</evidence>